<feature type="transmembrane region" description="Helical" evidence="1">
    <location>
        <begin position="64"/>
        <end position="85"/>
    </location>
</feature>
<evidence type="ECO:0000313" key="2">
    <source>
        <dbReference type="Proteomes" id="UP000887565"/>
    </source>
</evidence>
<keyword evidence="2" id="KW-1185">Reference proteome</keyword>
<feature type="transmembrane region" description="Helical" evidence="1">
    <location>
        <begin position="106"/>
        <end position="125"/>
    </location>
</feature>
<sequence length="141" mass="15867">MELMSNIIEDVGCSRHNCGHCQCQSCVMTTKHVHYEGFDHKLTSRSRQTETKSLLVVVFDNVRPAPFCFAGVRTFFVVVAFYPFGSFQLTFGFRRRRTIGVFRPSIVTSVFEGVVVVIFRIFIFVGRRVDGSGGGKVFPTG</sequence>
<evidence type="ECO:0000256" key="1">
    <source>
        <dbReference type="SAM" id="Phobius"/>
    </source>
</evidence>
<dbReference type="WBParaSite" id="nRc.2.0.1.t33472-RA">
    <property type="protein sequence ID" value="nRc.2.0.1.t33472-RA"/>
    <property type="gene ID" value="nRc.2.0.1.g33472"/>
</dbReference>
<reference evidence="3" key="1">
    <citation type="submission" date="2022-11" db="UniProtKB">
        <authorList>
            <consortium name="WormBaseParasite"/>
        </authorList>
    </citation>
    <scope>IDENTIFICATION</scope>
</reference>
<dbReference type="Proteomes" id="UP000887565">
    <property type="component" value="Unplaced"/>
</dbReference>
<protein>
    <submittedName>
        <fullName evidence="3">Uncharacterized protein</fullName>
    </submittedName>
</protein>
<keyword evidence="1" id="KW-0472">Membrane</keyword>
<evidence type="ECO:0000313" key="3">
    <source>
        <dbReference type="WBParaSite" id="nRc.2.0.1.t33472-RA"/>
    </source>
</evidence>
<name>A0A915K6G6_ROMCU</name>
<keyword evidence="1" id="KW-0812">Transmembrane</keyword>
<keyword evidence="1" id="KW-1133">Transmembrane helix</keyword>
<dbReference type="AlphaFoldDB" id="A0A915K6G6"/>
<accession>A0A915K6G6</accession>
<proteinExistence type="predicted"/>
<organism evidence="2 3">
    <name type="scientific">Romanomermis culicivorax</name>
    <name type="common">Nematode worm</name>
    <dbReference type="NCBI Taxonomy" id="13658"/>
    <lineage>
        <taxon>Eukaryota</taxon>
        <taxon>Metazoa</taxon>
        <taxon>Ecdysozoa</taxon>
        <taxon>Nematoda</taxon>
        <taxon>Enoplea</taxon>
        <taxon>Dorylaimia</taxon>
        <taxon>Mermithida</taxon>
        <taxon>Mermithoidea</taxon>
        <taxon>Mermithidae</taxon>
        <taxon>Romanomermis</taxon>
    </lineage>
</organism>